<proteinExistence type="predicted"/>
<protein>
    <recommendedName>
        <fullName evidence="4">YtkA-like domain-containing protein</fullName>
    </recommendedName>
</protein>
<dbReference type="InParanoid" id="D1C161"/>
<dbReference type="AlphaFoldDB" id="D1C161"/>
<keyword evidence="1" id="KW-1133">Transmembrane helix</keyword>
<evidence type="ECO:0008006" key="4">
    <source>
        <dbReference type="Google" id="ProtNLM"/>
    </source>
</evidence>
<dbReference type="EMBL" id="CP001823">
    <property type="protein sequence ID" value="ACZ37978.1"/>
    <property type="molecule type" value="Genomic_DNA"/>
</dbReference>
<name>D1C161_SPHTD</name>
<dbReference type="HOGENOM" id="CLU_1685472_0_0_0"/>
<evidence type="ECO:0000313" key="3">
    <source>
        <dbReference type="Proteomes" id="UP000002027"/>
    </source>
</evidence>
<evidence type="ECO:0000256" key="1">
    <source>
        <dbReference type="SAM" id="Phobius"/>
    </source>
</evidence>
<accession>D1C161</accession>
<dbReference type="Proteomes" id="UP000002027">
    <property type="component" value="Chromosome 1"/>
</dbReference>
<evidence type="ECO:0000313" key="2">
    <source>
        <dbReference type="EMBL" id="ACZ37978.1"/>
    </source>
</evidence>
<reference evidence="3" key="1">
    <citation type="submission" date="2009-11" db="EMBL/GenBank/DDBJ databases">
        <title>The complete chromosome 1 of Sphaerobacter thermophilus DSM 20745.</title>
        <authorList>
            <person name="Lucas S."/>
            <person name="Copeland A."/>
            <person name="Lapidus A."/>
            <person name="Glavina del Rio T."/>
            <person name="Dalin E."/>
            <person name="Tice H."/>
            <person name="Bruce D."/>
            <person name="Goodwin L."/>
            <person name="Pitluck S."/>
            <person name="Kyrpides N."/>
            <person name="Mavromatis K."/>
            <person name="Ivanova N."/>
            <person name="Mikhailova N."/>
            <person name="LaButti K.M."/>
            <person name="Clum A."/>
            <person name="Sun H.I."/>
            <person name="Brettin T."/>
            <person name="Detter J.C."/>
            <person name="Han C."/>
            <person name="Larimer F."/>
            <person name="Land M."/>
            <person name="Hauser L."/>
            <person name="Markowitz V."/>
            <person name="Cheng J.F."/>
            <person name="Hugenholtz P."/>
            <person name="Woyke T."/>
            <person name="Wu D."/>
            <person name="Steenblock K."/>
            <person name="Schneider S."/>
            <person name="Pukall R."/>
            <person name="Goeker M."/>
            <person name="Klenk H.P."/>
            <person name="Eisen J.A."/>
        </authorList>
    </citation>
    <scope>NUCLEOTIDE SEQUENCE [LARGE SCALE GENOMIC DNA]</scope>
    <source>
        <strain evidence="3">ATCC 49802 / DSM 20745 / S 6022</strain>
    </source>
</reference>
<dbReference type="KEGG" id="sti:Sthe_0540"/>
<sequence>MSNRPASGRGRVTLMIVAAAVLVFAVGVAWMSLGHANDPAYQQRVTLPGMAGQQEYLINLWTDPHPVEQGRTRVTVQLTSTIGTPVPMNDVRFTPVRPDGTSLQAVPASPLPDGNEPEAGLTAVIEFDQPGSWTLITTLNAGGGIEREARFTIPVG</sequence>
<feature type="transmembrane region" description="Helical" evidence="1">
    <location>
        <begin position="12"/>
        <end position="33"/>
    </location>
</feature>
<gene>
    <name evidence="2" type="ordered locus">Sthe_0540</name>
</gene>
<keyword evidence="1" id="KW-0472">Membrane</keyword>
<keyword evidence="3" id="KW-1185">Reference proteome</keyword>
<keyword evidence="1" id="KW-0812">Transmembrane</keyword>
<reference evidence="2 3" key="2">
    <citation type="journal article" date="2010" name="Stand. Genomic Sci.">
        <title>Complete genome sequence of Desulfohalobium retbaense type strain (HR(100)).</title>
        <authorList>
            <person name="Spring S."/>
            <person name="Nolan M."/>
            <person name="Lapidus A."/>
            <person name="Glavina Del Rio T."/>
            <person name="Copeland A."/>
            <person name="Tice H."/>
            <person name="Cheng J.F."/>
            <person name="Lucas S."/>
            <person name="Land M."/>
            <person name="Chen F."/>
            <person name="Bruce D."/>
            <person name="Goodwin L."/>
            <person name="Pitluck S."/>
            <person name="Ivanova N."/>
            <person name="Mavromatis K."/>
            <person name="Mikhailova N."/>
            <person name="Pati A."/>
            <person name="Chen A."/>
            <person name="Palaniappan K."/>
            <person name="Hauser L."/>
            <person name="Chang Y.J."/>
            <person name="Jeffries C.D."/>
            <person name="Munk C."/>
            <person name="Kiss H."/>
            <person name="Chain P."/>
            <person name="Han C."/>
            <person name="Brettin T."/>
            <person name="Detter J.C."/>
            <person name="Schuler E."/>
            <person name="Goker M."/>
            <person name="Rohde M."/>
            <person name="Bristow J."/>
            <person name="Eisen J.A."/>
            <person name="Markowitz V."/>
            <person name="Hugenholtz P."/>
            <person name="Kyrpides N.C."/>
            <person name="Klenk H.P."/>
        </authorList>
    </citation>
    <scope>NUCLEOTIDE SEQUENCE [LARGE SCALE GENOMIC DNA]</scope>
    <source>
        <strain evidence="3">ATCC 49802 / DSM 20745 / S 6022</strain>
    </source>
</reference>
<dbReference type="RefSeq" id="WP_012871025.1">
    <property type="nucleotide sequence ID" value="NC_013523.1"/>
</dbReference>
<organism evidence="2 3">
    <name type="scientific">Sphaerobacter thermophilus (strain ATCC 49802 / DSM 20745 / KCCM 41009 / NCIMB 13125 / S 6022)</name>
    <dbReference type="NCBI Taxonomy" id="479434"/>
    <lineage>
        <taxon>Bacteria</taxon>
        <taxon>Pseudomonadati</taxon>
        <taxon>Thermomicrobiota</taxon>
        <taxon>Thermomicrobia</taxon>
        <taxon>Sphaerobacterales</taxon>
        <taxon>Sphaerobacterineae</taxon>
        <taxon>Sphaerobacteraceae</taxon>
        <taxon>Sphaerobacter</taxon>
    </lineage>
</organism>